<dbReference type="RefSeq" id="WP_184577326.1">
    <property type="nucleotide sequence ID" value="NZ_JACHJL010000020.1"/>
</dbReference>
<dbReference type="InterPro" id="IPR014988">
    <property type="entry name" value="Uncharacterised_YqcI/YcgG"/>
</dbReference>
<reference evidence="1 2" key="1">
    <citation type="submission" date="2020-08" db="EMBL/GenBank/DDBJ databases">
        <title>Genomic Encyclopedia of Type Strains, Phase III (KMG-III): the genomes of soil and plant-associated and newly described type strains.</title>
        <authorList>
            <person name="Whitman W."/>
        </authorList>
    </citation>
    <scope>NUCLEOTIDE SEQUENCE [LARGE SCALE GENOMIC DNA]</scope>
    <source>
        <strain evidence="1 2">CECT 8305</strain>
    </source>
</reference>
<accession>A0A7W9QFX6</accession>
<organism evidence="1 2">
    <name type="scientific">Streptomyces zagrosensis</name>
    <dbReference type="NCBI Taxonomy" id="1042984"/>
    <lineage>
        <taxon>Bacteria</taxon>
        <taxon>Bacillati</taxon>
        <taxon>Actinomycetota</taxon>
        <taxon>Actinomycetes</taxon>
        <taxon>Kitasatosporales</taxon>
        <taxon>Streptomycetaceae</taxon>
        <taxon>Streptomyces</taxon>
    </lineage>
</organism>
<sequence>MRDPERRAEAPRRAAERFTAWLESDRFTCLGALAALHRGELVVRDYGRLTGETEVRALHADLTAFVERRLAPGTDPGFHSFAALFAASTVRDEAEFERVLWGLLQALHERDRTRHEYAPDVSSDPGSPSFGFSVAGHPFFVVGLHPGATRISRRSPIPTVVFNSHRQFARLKESGVYQGLRTRIRAREVRLQGSVNPMLAEHGERSEAPQYSGRFQSPHWSCPFRPHAED</sequence>
<protein>
    <recommendedName>
        <fullName evidence="3">YqcI/YcgG family protein</fullName>
    </recommendedName>
</protein>
<evidence type="ECO:0000313" key="1">
    <source>
        <dbReference type="EMBL" id="MBB5938983.1"/>
    </source>
</evidence>
<dbReference type="NCBIfam" id="NF041366">
    <property type="entry name" value="GntA_guanitoxin"/>
    <property type="match status" value="1"/>
</dbReference>
<dbReference type="PANTHER" id="PTHR40045:SF1">
    <property type="entry name" value="YQCI_YCGG FAMILY PROTEIN"/>
    <property type="match status" value="1"/>
</dbReference>
<name>A0A7W9QFX6_9ACTN</name>
<evidence type="ECO:0008006" key="3">
    <source>
        <dbReference type="Google" id="ProtNLM"/>
    </source>
</evidence>
<evidence type="ECO:0000313" key="2">
    <source>
        <dbReference type="Proteomes" id="UP000588098"/>
    </source>
</evidence>
<keyword evidence="2" id="KW-1185">Reference proteome</keyword>
<dbReference type="AlphaFoldDB" id="A0A7W9QFX6"/>
<proteinExistence type="predicted"/>
<dbReference type="EMBL" id="JACHJL010000020">
    <property type="protein sequence ID" value="MBB5938983.1"/>
    <property type="molecule type" value="Genomic_DNA"/>
</dbReference>
<dbReference type="PANTHER" id="PTHR40045">
    <property type="entry name" value="YCGG FAMILY PROTEIN"/>
    <property type="match status" value="1"/>
</dbReference>
<dbReference type="Pfam" id="PF08892">
    <property type="entry name" value="YqcI_YcgG"/>
    <property type="match status" value="1"/>
</dbReference>
<gene>
    <name evidence="1" type="ORF">FHS42_006075</name>
</gene>
<dbReference type="Proteomes" id="UP000588098">
    <property type="component" value="Unassembled WGS sequence"/>
</dbReference>
<comment type="caution">
    <text evidence="1">The sequence shown here is derived from an EMBL/GenBank/DDBJ whole genome shotgun (WGS) entry which is preliminary data.</text>
</comment>